<accession>A0A1V4H902</accession>
<dbReference type="EMBL" id="MBTG01000056">
    <property type="protein sequence ID" value="OPH47631.1"/>
    <property type="molecule type" value="Genomic_DNA"/>
</dbReference>
<evidence type="ECO:0000313" key="2">
    <source>
        <dbReference type="Proteomes" id="UP000190626"/>
    </source>
</evidence>
<gene>
    <name evidence="1" type="ORF">BC351_10605</name>
</gene>
<protein>
    <submittedName>
        <fullName evidence="1">Uncharacterized protein</fullName>
    </submittedName>
</protein>
<name>A0A1V4H902_9BACL</name>
<reference evidence="2" key="1">
    <citation type="submission" date="2016-07" db="EMBL/GenBank/DDBJ databases">
        <authorList>
            <person name="Florea S."/>
            <person name="Webb J.S."/>
            <person name="Jaromczyk J."/>
            <person name="Schardl C.L."/>
        </authorList>
    </citation>
    <scope>NUCLEOTIDE SEQUENCE [LARGE SCALE GENOMIC DNA]</scope>
    <source>
        <strain evidence="2">CY1</strain>
    </source>
</reference>
<comment type="caution">
    <text evidence="1">The sequence shown here is derived from an EMBL/GenBank/DDBJ whole genome shotgun (WGS) entry which is preliminary data.</text>
</comment>
<dbReference type="AlphaFoldDB" id="A0A1V4H902"/>
<sequence>MVANLSSFPNQIDAFTLKTEIQASDVPLIQRFQELKLKSSRIPSEETELANLTNQLRSKLIAADEWNKFQDALVNMEQFLTTNITGYVATKQNEINATKDAALTLIEQKKNNIIAYMDGTTAGAIRNDMGDLTTLTTTDKTSLVNAIKEVKANIEILYWMGV</sequence>
<dbReference type="STRING" id="1469647.BC351_10605"/>
<keyword evidence="2" id="KW-1185">Reference proteome</keyword>
<dbReference type="Proteomes" id="UP000190626">
    <property type="component" value="Unassembled WGS sequence"/>
</dbReference>
<proteinExistence type="predicted"/>
<evidence type="ECO:0000313" key="1">
    <source>
        <dbReference type="EMBL" id="OPH47631.1"/>
    </source>
</evidence>
<organism evidence="1 2">
    <name type="scientific">Paenibacillus ferrarius</name>
    <dbReference type="NCBI Taxonomy" id="1469647"/>
    <lineage>
        <taxon>Bacteria</taxon>
        <taxon>Bacillati</taxon>
        <taxon>Bacillota</taxon>
        <taxon>Bacilli</taxon>
        <taxon>Bacillales</taxon>
        <taxon>Paenibacillaceae</taxon>
        <taxon>Paenibacillus</taxon>
    </lineage>
</organism>
<dbReference type="OrthoDB" id="2634635at2"/>